<organism evidence="1 2">
    <name type="scientific">Symbiodinium pilosum</name>
    <name type="common">Dinoflagellate</name>
    <dbReference type="NCBI Taxonomy" id="2952"/>
    <lineage>
        <taxon>Eukaryota</taxon>
        <taxon>Sar</taxon>
        <taxon>Alveolata</taxon>
        <taxon>Dinophyceae</taxon>
        <taxon>Suessiales</taxon>
        <taxon>Symbiodiniaceae</taxon>
        <taxon>Symbiodinium</taxon>
    </lineage>
</organism>
<proteinExistence type="predicted"/>
<reference evidence="1" key="1">
    <citation type="submission" date="2021-02" db="EMBL/GenBank/DDBJ databases">
        <authorList>
            <person name="Dougan E. K."/>
            <person name="Rhodes N."/>
            <person name="Thang M."/>
            <person name="Chan C."/>
        </authorList>
    </citation>
    <scope>NUCLEOTIDE SEQUENCE</scope>
</reference>
<dbReference type="AlphaFoldDB" id="A0A812S7J6"/>
<sequence>MRARCLGSIDCSARANDPYDEHGELRVRYQDQMSNYYPSSGTKVSWGNEYFRLDDAYCPYVSYEADIDHDCDHIDDPARFNIFTATFGEYGRQNVVRAGAASD</sequence>
<accession>A0A812S7J6</accession>
<keyword evidence="2" id="KW-1185">Reference proteome</keyword>
<name>A0A812S7J6_SYMPI</name>
<dbReference type="Proteomes" id="UP000649617">
    <property type="component" value="Unassembled WGS sequence"/>
</dbReference>
<dbReference type="EMBL" id="CAJNIZ010023213">
    <property type="protein sequence ID" value="CAE7467345.1"/>
    <property type="molecule type" value="Genomic_DNA"/>
</dbReference>
<evidence type="ECO:0000313" key="2">
    <source>
        <dbReference type="Proteomes" id="UP000649617"/>
    </source>
</evidence>
<evidence type="ECO:0000313" key="1">
    <source>
        <dbReference type="EMBL" id="CAE7467345.1"/>
    </source>
</evidence>
<comment type="caution">
    <text evidence="1">The sequence shown here is derived from an EMBL/GenBank/DDBJ whole genome shotgun (WGS) entry which is preliminary data.</text>
</comment>
<protein>
    <submittedName>
        <fullName evidence="1">Uncharacterized protein</fullName>
    </submittedName>
</protein>
<gene>
    <name evidence="1" type="ORF">SPIL2461_LOCUS11772</name>
</gene>